<dbReference type="InterPro" id="IPR011541">
    <property type="entry name" value="Ni/Co_transpt_high_affinity"/>
</dbReference>
<dbReference type="GO" id="GO:0010045">
    <property type="term" value="P:response to nickel cation"/>
    <property type="evidence" value="ECO:0007669"/>
    <property type="project" value="TreeGrafter"/>
</dbReference>
<evidence type="ECO:0000256" key="9">
    <source>
        <dbReference type="ARBA" id="ARBA00023065"/>
    </source>
</evidence>
<organism evidence="15 16">
    <name type="scientific">Vibrio orientalis CIP 102891 = ATCC 33934</name>
    <dbReference type="NCBI Taxonomy" id="675816"/>
    <lineage>
        <taxon>Bacteria</taxon>
        <taxon>Pseudomonadati</taxon>
        <taxon>Pseudomonadota</taxon>
        <taxon>Gammaproteobacteria</taxon>
        <taxon>Vibrionales</taxon>
        <taxon>Vibrionaceae</taxon>
        <taxon>Vibrio</taxon>
        <taxon>Vibrio oreintalis group</taxon>
    </lineage>
</organism>
<dbReference type="GO" id="GO:0032025">
    <property type="term" value="P:response to cobalt ion"/>
    <property type="evidence" value="ECO:0007669"/>
    <property type="project" value="TreeGrafter"/>
</dbReference>
<dbReference type="eggNOG" id="COG2215">
    <property type="taxonomic scope" value="Bacteria"/>
</dbReference>
<evidence type="ECO:0000313" key="17">
    <source>
        <dbReference type="Proteomes" id="UP000003515"/>
    </source>
</evidence>
<evidence type="ECO:0000256" key="4">
    <source>
        <dbReference type="ARBA" id="ARBA00022448"/>
    </source>
</evidence>
<dbReference type="PANTHER" id="PTHR40659:SF1">
    <property type="entry name" value="NICKEL_COBALT EFFLUX SYSTEM RCNA"/>
    <property type="match status" value="1"/>
</dbReference>
<keyword evidence="9" id="KW-0406">Ion transport</keyword>
<evidence type="ECO:0000256" key="13">
    <source>
        <dbReference type="RuleBase" id="RU362101"/>
    </source>
</evidence>
<accession>C9QGI2</accession>
<feature type="transmembrane region" description="Helical" evidence="13">
    <location>
        <begin position="87"/>
        <end position="114"/>
    </location>
</feature>
<evidence type="ECO:0000313" key="15">
    <source>
        <dbReference type="EMBL" id="EGU50779.1"/>
    </source>
</evidence>
<feature type="transmembrane region" description="Helical" evidence="13">
    <location>
        <begin position="186"/>
        <end position="206"/>
    </location>
</feature>
<keyword evidence="11 13" id="KW-0472">Membrane</keyword>
<dbReference type="PANTHER" id="PTHR40659">
    <property type="entry name" value="NICKEL/COBALT EFFLUX SYSTEM RCNA"/>
    <property type="match status" value="1"/>
</dbReference>
<dbReference type="AlphaFoldDB" id="C9QGI2"/>
<dbReference type="PATRIC" id="fig|675816.5.peg.1860"/>
<dbReference type="OrthoDB" id="9812956at2"/>
<reference evidence="15" key="2">
    <citation type="submission" date="2011-08" db="EMBL/GenBank/DDBJ databases">
        <authorList>
            <person name="Hoffman M."/>
            <person name="Strain E.A."/>
            <person name="Brown E."/>
            <person name="Allard M.W."/>
        </authorList>
    </citation>
    <scope>NUCLEOTIDE SEQUENCE</scope>
    <source>
        <strain evidence="15">CIP 102891</strain>
    </source>
</reference>
<evidence type="ECO:0000313" key="14">
    <source>
        <dbReference type="EMBL" id="EEX93771.1"/>
    </source>
</evidence>
<keyword evidence="17" id="KW-1185">Reference proteome</keyword>
<dbReference type="GO" id="GO:0046583">
    <property type="term" value="F:monoatomic cation efflux transmembrane transporter activity"/>
    <property type="evidence" value="ECO:0007669"/>
    <property type="project" value="TreeGrafter"/>
</dbReference>
<keyword evidence="10" id="KW-0921">Nickel transport</keyword>
<evidence type="ECO:0000256" key="12">
    <source>
        <dbReference type="ARBA" id="ARBA00023285"/>
    </source>
</evidence>
<evidence type="ECO:0000256" key="2">
    <source>
        <dbReference type="ARBA" id="ARBA00004651"/>
    </source>
</evidence>
<proteinExistence type="inferred from homology"/>
<keyword evidence="4 13" id="KW-0813">Transport</keyword>
<evidence type="ECO:0000256" key="11">
    <source>
        <dbReference type="ARBA" id="ARBA00023136"/>
    </source>
</evidence>
<sequence length="256" mass="27607">MLAMFVSGTTLWYLWPTLMIFAFDVQRGLSGELGELIYDIQENKEDVAIAFIASSFIYGVFHAFGAGHGKVLITSYLLTNQGTIPKAIGICFVTSMIQTFVAIVTVEIMLAIFASSMRDIHSAIETTITLSYVFVIGVGAYIMYQASRLPLVQERSVYGIMAAVGMRPCTGAVMVIMLANMIGLRGIGIISAIVMAGGTAFTTSVITCLAVSGKDTLASVFKTKKGIRIVQFAGGFLVAVFGYLLMYTDKHALLQI</sequence>
<comment type="function">
    <text evidence="1">Efflux system for nickel and cobalt.</text>
</comment>
<feature type="transmembrane region" description="Helical" evidence="13">
    <location>
        <begin position="226"/>
        <end position="246"/>
    </location>
</feature>
<evidence type="ECO:0000256" key="10">
    <source>
        <dbReference type="ARBA" id="ARBA00023112"/>
    </source>
</evidence>
<dbReference type="Proteomes" id="UP000002817">
    <property type="component" value="Unassembled WGS sequence"/>
</dbReference>
<name>C9QGI2_VIBOR</name>
<dbReference type="EMBL" id="AFWH01000021">
    <property type="protein sequence ID" value="EGU50779.1"/>
    <property type="molecule type" value="Genomic_DNA"/>
</dbReference>
<feature type="transmembrane region" description="Helical" evidence="13">
    <location>
        <begin position="156"/>
        <end position="179"/>
    </location>
</feature>
<feature type="transmembrane region" description="Helical" evidence="13">
    <location>
        <begin position="6"/>
        <end position="26"/>
    </location>
</feature>
<dbReference type="Proteomes" id="UP000003515">
    <property type="component" value="Unassembled WGS sequence"/>
</dbReference>
<gene>
    <name evidence="14" type="ORF">VIA_000928</name>
    <name evidence="15" type="ORF">VIOR3934_00240</name>
</gene>
<keyword evidence="8 13" id="KW-1133">Transmembrane helix</keyword>
<dbReference type="Pfam" id="PF03824">
    <property type="entry name" value="NicO"/>
    <property type="match status" value="1"/>
</dbReference>
<keyword evidence="6" id="KW-0533">Nickel</keyword>
<evidence type="ECO:0000256" key="1">
    <source>
        <dbReference type="ARBA" id="ARBA00002510"/>
    </source>
</evidence>
<evidence type="ECO:0000313" key="16">
    <source>
        <dbReference type="Proteomes" id="UP000002817"/>
    </source>
</evidence>
<evidence type="ECO:0000256" key="3">
    <source>
        <dbReference type="ARBA" id="ARBA00022426"/>
    </source>
</evidence>
<dbReference type="EMBL" id="ACZV01000004">
    <property type="protein sequence ID" value="EEX93771.1"/>
    <property type="molecule type" value="Genomic_DNA"/>
</dbReference>
<feature type="transmembrane region" description="Helical" evidence="13">
    <location>
        <begin position="126"/>
        <end position="144"/>
    </location>
</feature>
<reference evidence="15 16" key="3">
    <citation type="journal article" date="2012" name="Int. J. Syst. Evol. Microbiol.">
        <title>Vibrio caribbeanicus sp. nov., isolated from the marine sponge Scleritoderma cyanea.</title>
        <authorList>
            <person name="Hoffmann M."/>
            <person name="Monday S.R."/>
            <person name="Allard M.W."/>
            <person name="Strain E.A."/>
            <person name="Whittaker P."/>
            <person name="Naum M."/>
            <person name="McCarthy P.J."/>
            <person name="Lopez J.V."/>
            <person name="Fischer M."/>
            <person name="Brown E.W."/>
        </authorList>
    </citation>
    <scope>NUCLEOTIDE SEQUENCE [LARGE SCALE GENOMIC DNA]</scope>
    <source>
        <strain evidence="15">CIP 102891</strain>
        <strain evidence="16">CIP 102891 / ATCC 33934</strain>
    </source>
</reference>
<evidence type="ECO:0000256" key="6">
    <source>
        <dbReference type="ARBA" id="ARBA00022596"/>
    </source>
</evidence>
<comment type="similarity">
    <text evidence="13">Belongs to the NiCoT transporter (TC 2.A.52) family.</text>
</comment>
<feature type="transmembrane region" description="Helical" evidence="13">
    <location>
        <begin position="47"/>
        <end position="67"/>
    </location>
</feature>
<dbReference type="GO" id="GO:0006824">
    <property type="term" value="P:cobalt ion transport"/>
    <property type="evidence" value="ECO:0007669"/>
    <property type="project" value="UniProtKB-KW"/>
</dbReference>
<reference evidence="14 17" key="1">
    <citation type="submission" date="2009-10" db="EMBL/GenBank/DDBJ databases">
        <authorList>
            <consortium name="Los Alamos National Laboratory (LANL)"/>
            <consortium name="National Microbial Pathogen Data Resource (NMPDR)"/>
            <person name="Munk A.C."/>
            <person name="Chertkov O."/>
            <person name="Tapia R."/>
            <person name="Green L."/>
            <person name="Rogers Y."/>
            <person name="Detter J.C."/>
            <person name="Bruce D."/>
            <person name="Brettin T.S."/>
            <person name="Colwell R.R."/>
            <person name="Huq A."/>
            <person name="Grim C.J."/>
            <person name="Hasan N.A."/>
            <person name="Bartels D."/>
            <person name="Vonstein V."/>
        </authorList>
    </citation>
    <scope>NUCLEOTIDE SEQUENCE [LARGE SCALE GENOMIC DNA]</scope>
    <source>
        <strain evidence="14 17">CIP 102891</strain>
    </source>
</reference>
<keyword evidence="7 13" id="KW-0812">Transmembrane</keyword>
<dbReference type="STRING" id="675816.VIA_000928"/>
<keyword evidence="3" id="KW-0171">Cobalt transport</keyword>
<dbReference type="InterPro" id="IPR051224">
    <property type="entry name" value="NiCoT_RcnA"/>
</dbReference>
<protein>
    <recommendedName>
        <fullName evidence="13">Nickel/cobalt efflux system</fullName>
    </recommendedName>
</protein>
<keyword evidence="12" id="KW-0170">Cobalt</keyword>
<evidence type="ECO:0000256" key="8">
    <source>
        <dbReference type="ARBA" id="ARBA00022989"/>
    </source>
</evidence>
<evidence type="ECO:0000256" key="7">
    <source>
        <dbReference type="ARBA" id="ARBA00022692"/>
    </source>
</evidence>
<dbReference type="GO" id="GO:0015099">
    <property type="term" value="F:nickel cation transmembrane transporter activity"/>
    <property type="evidence" value="ECO:0007669"/>
    <property type="project" value="UniProtKB-UniRule"/>
</dbReference>
<evidence type="ECO:0000256" key="5">
    <source>
        <dbReference type="ARBA" id="ARBA00022475"/>
    </source>
</evidence>
<dbReference type="GO" id="GO:0005886">
    <property type="term" value="C:plasma membrane"/>
    <property type="evidence" value="ECO:0007669"/>
    <property type="project" value="UniProtKB-SubCell"/>
</dbReference>
<comment type="subcellular location">
    <subcellularLocation>
        <location evidence="2 13">Cell membrane</location>
        <topology evidence="2 13">Multi-pass membrane protein</topology>
    </subcellularLocation>
</comment>
<keyword evidence="5" id="KW-1003">Cell membrane</keyword>
<comment type="caution">
    <text evidence="15">The sequence shown here is derived from an EMBL/GenBank/DDBJ whole genome shotgun (WGS) entry which is preliminary data.</text>
</comment>